<protein>
    <recommendedName>
        <fullName evidence="4">Transmembrane protein</fullName>
    </recommendedName>
</protein>
<dbReference type="HOGENOM" id="CLU_1935504_0_0_6"/>
<feature type="transmembrane region" description="Helical" evidence="1">
    <location>
        <begin position="105"/>
        <end position="124"/>
    </location>
</feature>
<dbReference type="STRING" id="717774.Marme_3587"/>
<proteinExistence type="predicted"/>
<feature type="transmembrane region" description="Helical" evidence="1">
    <location>
        <begin position="67"/>
        <end position="85"/>
    </location>
</feature>
<keyword evidence="1" id="KW-0812">Transmembrane</keyword>
<gene>
    <name evidence="2" type="ordered locus">Marme_3587</name>
</gene>
<evidence type="ECO:0008006" key="4">
    <source>
        <dbReference type="Google" id="ProtNLM"/>
    </source>
</evidence>
<dbReference type="RefSeq" id="WP_013662702.1">
    <property type="nucleotide sequence ID" value="NC_015276.1"/>
</dbReference>
<keyword evidence="1" id="KW-1133">Transmembrane helix</keyword>
<dbReference type="PATRIC" id="fig|717774.3.peg.3695"/>
<evidence type="ECO:0000313" key="3">
    <source>
        <dbReference type="Proteomes" id="UP000001062"/>
    </source>
</evidence>
<evidence type="ECO:0000313" key="2">
    <source>
        <dbReference type="EMBL" id="ADZ92800.1"/>
    </source>
</evidence>
<feature type="transmembrane region" description="Helical" evidence="1">
    <location>
        <begin position="7"/>
        <end position="30"/>
    </location>
</feature>
<feature type="transmembrane region" description="Helical" evidence="1">
    <location>
        <begin position="36"/>
        <end position="60"/>
    </location>
</feature>
<keyword evidence="1" id="KW-0472">Membrane</keyword>
<keyword evidence="3" id="KW-1185">Reference proteome</keyword>
<evidence type="ECO:0000256" key="1">
    <source>
        <dbReference type="SAM" id="Phobius"/>
    </source>
</evidence>
<name>F2JV42_MARM1</name>
<organism evidence="2 3">
    <name type="scientific">Marinomonas mediterranea (strain ATCC 700492 / JCM 21426 / NBRC 103028 / MMB-1)</name>
    <dbReference type="NCBI Taxonomy" id="717774"/>
    <lineage>
        <taxon>Bacteria</taxon>
        <taxon>Pseudomonadati</taxon>
        <taxon>Pseudomonadota</taxon>
        <taxon>Gammaproteobacteria</taxon>
        <taxon>Oceanospirillales</taxon>
        <taxon>Oceanospirillaceae</taxon>
        <taxon>Marinomonas</taxon>
    </lineage>
</organism>
<sequence>MIKFYIFAIFITCFCAYGIWPILTAMIVMMLGEEKLVGVIGLAIYSVTALIQLMSMIMVFKRRKKAAFVFFAAIFVPVLFRLSDIALEASDGGTGVSWNGVTETLLFPLLAVGVIFMSDAKYYFEPKMED</sequence>
<dbReference type="eggNOG" id="ENOG502ZNNK">
    <property type="taxonomic scope" value="Bacteria"/>
</dbReference>
<dbReference type="EMBL" id="CP002583">
    <property type="protein sequence ID" value="ADZ92800.1"/>
    <property type="molecule type" value="Genomic_DNA"/>
</dbReference>
<accession>F2JV42</accession>
<dbReference type="AlphaFoldDB" id="F2JV42"/>
<reference evidence="2 3" key="1">
    <citation type="journal article" date="2012" name="Stand. Genomic Sci.">
        <title>Complete genome sequence of the melanogenic marine bacterium Marinomonas mediterranea type strain (MMB-1(T)).</title>
        <authorList>
            <person name="Lucas-Elio P."/>
            <person name="Goodwin L."/>
            <person name="Woyke T."/>
            <person name="Pitluck S."/>
            <person name="Nolan M."/>
            <person name="Kyrpides N.C."/>
            <person name="Detter J.C."/>
            <person name="Copeland A."/>
            <person name="Teshima H."/>
            <person name="Bruce D."/>
            <person name="Detter C."/>
            <person name="Tapia R."/>
            <person name="Han S."/>
            <person name="Land M.L."/>
            <person name="Ivanova N."/>
            <person name="Mikhailova N."/>
            <person name="Johnston A.W."/>
            <person name="Sanchez-Amat A."/>
        </authorList>
    </citation>
    <scope>NUCLEOTIDE SEQUENCE [LARGE SCALE GENOMIC DNA]</scope>
    <source>
        <strain evidence="3">ATCC 700492 / JCM 21426 / NBRC 103028 / MMB-1</strain>
    </source>
</reference>
<dbReference type="Proteomes" id="UP000001062">
    <property type="component" value="Chromosome"/>
</dbReference>
<dbReference type="KEGG" id="mme:Marme_3587"/>